<proteinExistence type="predicted"/>
<reference evidence="1 2" key="1">
    <citation type="submission" date="2021-06" db="EMBL/GenBank/DDBJ databases">
        <title>Caerostris extrusa draft genome.</title>
        <authorList>
            <person name="Kono N."/>
            <person name="Arakawa K."/>
        </authorList>
    </citation>
    <scope>NUCLEOTIDE SEQUENCE [LARGE SCALE GENOMIC DNA]</scope>
</reference>
<dbReference type="Proteomes" id="UP001054945">
    <property type="component" value="Unassembled WGS sequence"/>
</dbReference>
<dbReference type="AlphaFoldDB" id="A0AAV4R4K1"/>
<comment type="caution">
    <text evidence="1">The sequence shown here is derived from an EMBL/GenBank/DDBJ whole genome shotgun (WGS) entry which is preliminary data.</text>
</comment>
<dbReference type="EMBL" id="BPLR01007243">
    <property type="protein sequence ID" value="GIY15534.1"/>
    <property type="molecule type" value="Genomic_DNA"/>
</dbReference>
<keyword evidence="2" id="KW-1185">Reference proteome</keyword>
<evidence type="ECO:0000313" key="1">
    <source>
        <dbReference type="EMBL" id="GIY15534.1"/>
    </source>
</evidence>
<sequence length="106" mass="12313">MCVLLPDKLKIAKPEFKYMIEHVIYLLLSILWSSASHEEKKTVIGDLVEIIWPTFRIPSNIYGRARYSENIYLYAFGVVKISNRHGWTREGCADFSTFHPFNSMGI</sequence>
<gene>
    <name evidence="1" type="ORF">CEXT_739461</name>
</gene>
<protein>
    <submittedName>
        <fullName evidence="1">Uncharacterized protein</fullName>
    </submittedName>
</protein>
<name>A0AAV4R4K1_CAEEX</name>
<accession>A0AAV4R4K1</accession>
<evidence type="ECO:0000313" key="2">
    <source>
        <dbReference type="Proteomes" id="UP001054945"/>
    </source>
</evidence>
<organism evidence="1 2">
    <name type="scientific">Caerostris extrusa</name>
    <name type="common">Bark spider</name>
    <name type="synonym">Caerostris bankana</name>
    <dbReference type="NCBI Taxonomy" id="172846"/>
    <lineage>
        <taxon>Eukaryota</taxon>
        <taxon>Metazoa</taxon>
        <taxon>Ecdysozoa</taxon>
        <taxon>Arthropoda</taxon>
        <taxon>Chelicerata</taxon>
        <taxon>Arachnida</taxon>
        <taxon>Araneae</taxon>
        <taxon>Araneomorphae</taxon>
        <taxon>Entelegynae</taxon>
        <taxon>Araneoidea</taxon>
        <taxon>Araneidae</taxon>
        <taxon>Caerostris</taxon>
    </lineage>
</organism>